<sequence length="73" mass="8226">MGSASRSRSRGRVDRAQRCHMLRRFHKALIGRGPEGKSFLVHFTAEALEQINRLIGDEDWKLVAAGEDAFSTK</sequence>
<gene>
    <name evidence="1" type="ORF">ColLi_13249</name>
</gene>
<comment type="caution">
    <text evidence="1">The sequence shown here is derived from an EMBL/GenBank/DDBJ whole genome shotgun (WGS) entry which is preliminary data.</text>
</comment>
<evidence type="ECO:0000313" key="2">
    <source>
        <dbReference type="Proteomes" id="UP001055172"/>
    </source>
</evidence>
<dbReference type="Proteomes" id="UP001055172">
    <property type="component" value="Unassembled WGS sequence"/>
</dbReference>
<proteinExistence type="predicted"/>
<organism evidence="1 2">
    <name type="scientific">Colletotrichum liriopes</name>
    <dbReference type="NCBI Taxonomy" id="708192"/>
    <lineage>
        <taxon>Eukaryota</taxon>
        <taxon>Fungi</taxon>
        <taxon>Dikarya</taxon>
        <taxon>Ascomycota</taxon>
        <taxon>Pezizomycotina</taxon>
        <taxon>Sordariomycetes</taxon>
        <taxon>Hypocreomycetidae</taxon>
        <taxon>Glomerellales</taxon>
        <taxon>Glomerellaceae</taxon>
        <taxon>Colletotrichum</taxon>
        <taxon>Colletotrichum spaethianum species complex</taxon>
    </lineage>
</organism>
<evidence type="ECO:0000313" key="1">
    <source>
        <dbReference type="EMBL" id="GJC90411.1"/>
    </source>
</evidence>
<dbReference type="EMBL" id="BPPX01000053">
    <property type="protein sequence ID" value="GJC90411.1"/>
    <property type="molecule type" value="Genomic_DNA"/>
</dbReference>
<accession>A0AA37H1U6</accession>
<name>A0AA37H1U6_9PEZI</name>
<dbReference type="AlphaFoldDB" id="A0AA37H1U6"/>
<reference evidence="1 2" key="1">
    <citation type="submission" date="2021-07" db="EMBL/GenBank/DDBJ databases">
        <title>Genome data of Colletotrichum spaethianum.</title>
        <authorList>
            <person name="Utami Y.D."/>
            <person name="Hiruma K."/>
        </authorList>
    </citation>
    <scope>NUCLEOTIDE SEQUENCE [LARGE SCALE GENOMIC DNA]</scope>
    <source>
        <strain evidence="1 2">MAFF 242679</strain>
    </source>
</reference>
<protein>
    <submittedName>
        <fullName evidence="1">Uncharacterized protein</fullName>
    </submittedName>
</protein>
<keyword evidence="2" id="KW-1185">Reference proteome</keyword>